<reference evidence="1" key="1">
    <citation type="submission" date="2021-06" db="EMBL/GenBank/DDBJ databases">
        <authorList>
            <person name="Kallberg Y."/>
            <person name="Tangrot J."/>
            <person name="Rosling A."/>
        </authorList>
    </citation>
    <scope>NUCLEOTIDE SEQUENCE</scope>
    <source>
        <strain evidence="1">28 12/20/2015</strain>
    </source>
</reference>
<organism evidence="1 2">
    <name type="scientific">Cetraspora pellucida</name>
    <dbReference type="NCBI Taxonomy" id="1433469"/>
    <lineage>
        <taxon>Eukaryota</taxon>
        <taxon>Fungi</taxon>
        <taxon>Fungi incertae sedis</taxon>
        <taxon>Mucoromycota</taxon>
        <taxon>Glomeromycotina</taxon>
        <taxon>Glomeromycetes</taxon>
        <taxon>Diversisporales</taxon>
        <taxon>Gigasporaceae</taxon>
        <taxon>Cetraspora</taxon>
    </lineage>
</organism>
<keyword evidence="2" id="KW-1185">Reference proteome</keyword>
<accession>A0ACA9PHH3</accession>
<feature type="non-terminal residue" evidence="1">
    <location>
        <position position="1"/>
    </location>
</feature>
<protein>
    <submittedName>
        <fullName evidence="1">2750_t:CDS:1</fullName>
    </submittedName>
</protein>
<dbReference type="Proteomes" id="UP000789366">
    <property type="component" value="Unassembled WGS sequence"/>
</dbReference>
<comment type="caution">
    <text evidence="1">The sequence shown here is derived from an EMBL/GenBank/DDBJ whole genome shotgun (WGS) entry which is preliminary data.</text>
</comment>
<dbReference type="EMBL" id="CAJVPW010023854">
    <property type="protein sequence ID" value="CAG8702673.1"/>
    <property type="molecule type" value="Genomic_DNA"/>
</dbReference>
<evidence type="ECO:0000313" key="2">
    <source>
        <dbReference type="Proteomes" id="UP000789366"/>
    </source>
</evidence>
<sequence length="306" mass="35563">EDVEIVRFNQLSALDMDEEIGSEEEDDEDREIDESTIKVLRNITDICTRWNSSYSSWTRLLELKDAITWLASVLPLKKGKENKKDGQKLSQLLLKDYEWDLLKRIVDALKPFEQATKFFSGSKYPTLSLMYPIIRELQNKFIDFSLELSNDNEDSNNEDDMLLESENDDDTHSHAPSPLPDLDQIEKQFKIAISDSLNKYWLDFREVGLVATLLDPRTKKMTAFTNREREKAETKLRNEFENLQHINITSNDQPVQQTSTSKATEIMQNPFFEGIFGVQGQEDTPLDEVARYLKITPITNANPWKW</sequence>
<evidence type="ECO:0000313" key="1">
    <source>
        <dbReference type="EMBL" id="CAG8702673.1"/>
    </source>
</evidence>
<gene>
    <name evidence="1" type="ORF">SPELUC_LOCUS11356</name>
</gene>
<name>A0ACA9PHH3_9GLOM</name>
<proteinExistence type="predicted"/>